<sequence>MIHLPPLVSYRLSQSHFCLGVTGSRTGCLSSHQIVGHDEASENANLSLGPTTASTGQLTFCCHAKPERPSWPIQGGDGLRRQVADATTGRIGAGAFDSVLLSPPILPTSGQPEPEEMAFCPTC</sequence>
<dbReference type="AlphaFoldDB" id="A0A448XEF1"/>
<dbReference type="EMBL" id="CAAALY010247936">
    <property type="protein sequence ID" value="VEL34571.1"/>
    <property type="molecule type" value="Genomic_DNA"/>
</dbReference>
<protein>
    <submittedName>
        <fullName evidence="1">Uncharacterized protein</fullName>
    </submittedName>
</protein>
<organism evidence="1 2">
    <name type="scientific">Protopolystoma xenopodis</name>
    <dbReference type="NCBI Taxonomy" id="117903"/>
    <lineage>
        <taxon>Eukaryota</taxon>
        <taxon>Metazoa</taxon>
        <taxon>Spiralia</taxon>
        <taxon>Lophotrochozoa</taxon>
        <taxon>Platyhelminthes</taxon>
        <taxon>Monogenea</taxon>
        <taxon>Polyopisthocotylea</taxon>
        <taxon>Polystomatidea</taxon>
        <taxon>Polystomatidae</taxon>
        <taxon>Protopolystoma</taxon>
    </lineage>
</organism>
<evidence type="ECO:0000313" key="2">
    <source>
        <dbReference type="Proteomes" id="UP000784294"/>
    </source>
</evidence>
<comment type="caution">
    <text evidence="1">The sequence shown here is derived from an EMBL/GenBank/DDBJ whole genome shotgun (WGS) entry which is preliminary data.</text>
</comment>
<accession>A0A448XEF1</accession>
<keyword evidence="2" id="KW-1185">Reference proteome</keyword>
<evidence type="ECO:0000313" key="1">
    <source>
        <dbReference type="EMBL" id="VEL34571.1"/>
    </source>
</evidence>
<proteinExistence type="predicted"/>
<name>A0A448XEF1_9PLAT</name>
<gene>
    <name evidence="1" type="ORF">PXEA_LOCUS28011</name>
</gene>
<reference evidence="1" key="1">
    <citation type="submission" date="2018-11" db="EMBL/GenBank/DDBJ databases">
        <authorList>
            <consortium name="Pathogen Informatics"/>
        </authorList>
    </citation>
    <scope>NUCLEOTIDE SEQUENCE</scope>
</reference>
<dbReference type="Proteomes" id="UP000784294">
    <property type="component" value="Unassembled WGS sequence"/>
</dbReference>